<name>A0A9P3GSW6_9APHY</name>
<comment type="caution">
    <text evidence="2">The sequence shown here is derived from an EMBL/GenBank/DDBJ whole genome shotgun (WGS) entry which is preliminary data.</text>
</comment>
<evidence type="ECO:0000313" key="2">
    <source>
        <dbReference type="EMBL" id="GJF00973.1"/>
    </source>
</evidence>
<reference evidence="2 3" key="1">
    <citation type="submission" date="2021-08" db="EMBL/GenBank/DDBJ databases">
        <title>Draft Genome Sequence of Phanerochaete sordida strain YK-624.</title>
        <authorList>
            <person name="Mori T."/>
            <person name="Dohra H."/>
            <person name="Suzuki T."/>
            <person name="Kawagishi H."/>
            <person name="Hirai H."/>
        </authorList>
    </citation>
    <scope>NUCLEOTIDE SEQUENCE [LARGE SCALE GENOMIC DNA]</scope>
    <source>
        <strain evidence="2 3">YK-624</strain>
    </source>
</reference>
<dbReference type="EMBL" id="BPQB01000272">
    <property type="protein sequence ID" value="GJF00973.1"/>
    <property type="molecule type" value="Genomic_DNA"/>
</dbReference>
<accession>A0A9P3GSW6</accession>
<evidence type="ECO:0000256" key="1">
    <source>
        <dbReference type="SAM" id="MobiDB-lite"/>
    </source>
</evidence>
<gene>
    <name evidence="2" type="ORF">PsYK624_172770</name>
</gene>
<feature type="compositionally biased region" description="Basic residues" evidence="1">
    <location>
        <begin position="71"/>
        <end position="87"/>
    </location>
</feature>
<proteinExistence type="predicted"/>
<sequence length="199" mass="21811">MDDESSNAGKGSSFKEQGSPSLAPTRDTPSDMGRGDNTEPDVDEQSRSQDTPILNGPLESAKTEDTGLGKGKAKNVGKGKAKAKNVGKGKGNGIKNVPKVASKSSTTGRPRKTKEPCHRRAHCVQWKRDQSKHVKNEVSRPSALWYGLPNTEADPLLHMCSKRLELLLDPISQTVPKLLLQPRTVLRLPRYRRRRGISP</sequence>
<organism evidence="2 3">
    <name type="scientific">Phanerochaete sordida</name>
    <dbReference type="NCBI Taxonomy" id="48140"/>
    <lineage>
        <taxon>Eukaryota</taxon>
        <taxon>Fungi</taxon>
        <taxon>Dikarya</taxon>
        <taxon>Basidiomycota</taxon>
        <taxon>Agaricomycotina</taxon>
        <taxon>Agaricomycetes</taxon>
        <taxon>Polyporales</taxon>
        <taxon>Phanerochaetaceae</taxon>
        <taxon>Phanerochaete</taxon>
    </lineage>
</organism>
<feature type="region of interest" description="Disordered" evidence="1">
    <location>
        <begin position="1"/>
        <end position="117"/>
    </location>
</feature>
<feature type="compositionally biased region" description="Polar residues" evidence="1">
    <location>
        <begin position="1"/>
        <end position="22"/>
    </location>
</feature>
<dbReference type="Proteomes" id="UP000703269">
    <property type="component" value="Unassembled WGS sequence"/>
</dbReference>
<evidence type="ECO:0000313" key="3">
    <source>
        <dbReference type="Proteomes" id="UP000703269"/>
    </source>
</evidence>
<dbReference type="AlphaFoldDB" id="A0A9P3GSW6"/>
<protein>
    <submittedName>
        <fullName evidence="2">Uncharacterized protein</fullName>
    </submittedName>
</protein>
<keyword evidence="3" id="KW-1185">Reference proteome</keyword>